<proteinExistence type="predicted"/>
<dbReference type="EMBL" id="CAMKVN010006252">
    <property type="protein sequence ID" value="CAI2190090.1"/>
    <property type="molecule type" value="Genomic_DNA"/>
</dbReference>
<dbReference type="Proteomes" id="UP001153678">
    <property type="component" value="Unassembled WGS sequence"/>
</dbReference>
<accession>A0A9W4T350</accession>
<organism evidence="1 2">
    <name type="scientific">Funneliformis geosporum</name>
    <dbReference type="NCBI Taxonomy" id="1117311"/>
    <lineage>
        <taxon>Eukaryota</taxon>
        <taxon>Fungi</taxon>
        <taxon>Fungi incertae sedis</taxon>
        <taxon>Mucoromycota</taxon>
        <taxon>Glomeromycotina</taxon>
        <taxon>Glomeromycetes</taxon>
        <taxon>Glomerales</taxon>
        <taxon>Glomeraceae</taxon>
        <taxon>Funneliformis</taxon>
    </lineage>
</organism>
<protein>
    <submittedName>
        <fullName evidence="1">10139_t:CDS:1</fullName>
    </submittedName>
</protein>
<name>A0A9W4T350_9GLOM</name>
<dbReference type="AlphaFoldDB" id="A0A9W4T350"/>
<reference evidence="1" key="1">
    <citation type="submission" date="2022-08" db="EMBL/GenBank/DDBJ databases">
        <authorList>
            <person name="Kallberg Y."/>
            <person name="Tangrot J."/>
            <person name="Rosling A."/>
        </authorList>
    </citation>
    <scope>NUCLEOTIDE SEQUENCE</scope>
    <source>
        <strain evidence="1">Wild A</strain>
    </source>
</reference>
<comment type="caution">
    <text evidence="1">The sequence shown here is derived from an EMBL/GenBank/DDBJ whole genome shotgun (WGS) entry which is preliminary data.</text>
</comment>
<gene>
    <name evidence="1" type="ORF">FWILDA_LOCUS14402</name>
</gene>
<keyword evidence="2" id="KW-1185">Reference proteome</keyword>
<evidence type="ECO:0000313" key="1">
    <source>
        <dbReference type="EMBL" id="CAI2190090.1"/>
    </source>
</evidence>
<sequence length="180" mass="21202">MAFLEHIFRYTRRLIEDFTLPYFLMMNEKIIKHINIEIKGSIKCPDSNDGYNIQLGSIKESLDSRLVLFPTEFEIGNIMEKIIRDCFNSIYFDSENSNNSEETDLIHNNTESVVEKLLLLHQKRLKIHYSFFDLINHWTRLKPLDFIKVMKEIAQYRDGSPNLEAALRIKRINAAEKSTS</sequence>
<dbReference type="OrthoDB" id="2447770at2759"/>
<evidence type="ECO:0000313" key="2">
    <source>
        <dbReference type="Proteomes" id="UP001153678"/>
    </source>
</evidence>